<dbReference type="SMART" id="SM00320">
    <property type="entry name" value="WD40"/>
    <property type="match status" value="8"/>
</dbReference>
<dbReference type="PANTHER" id="PTHR19857">
    <property type="entry name" value="MITOCHONDRIAL DIVISION PROTEIN 1-RELATED"/>
    <property type="match status" value="1"/>
</dbReference>
<accession>A0A8H3EGD3</accession>
<reference evidence="4" key="1">
    <citation type="submission" date="2021-03" db="EMBL/GenBank/DDBJ databases">
        <authorList>
            <person name="Tagirdzhanova G."/>
        </authorList>
    </citation>
    <scope>NUCLEOTIDE SEQUENCE</scope>
</reference>
<dbReference type="SUPFAM" id="SSF50978">
    <property type="entry name" value="WD40 repeat-like"/>
    <property type="match status" value="1"/>
</dbReference>
<dbReference type="OrthoDB" id="10261640at2759"/>
<dbReference type="AlphaFoldDB" id="A0A8H3EGD3"/>
<evidence type="ECO:0008006" key="6">
    <source>
        <dbReference type="Google" id="ProtNLM"/>
    </source>
</evidence>
<dbReference type="Pfam" id="PF00400">
    <property type="entry name" value="WD40"/>
    <property type="match status" value="4"/>
</dbReference>
<name>A0A8H3EGD3_9LECA</name>
<dbReference type="PANTHER" id="PTHR19857:SF8">
    <property type="entry name" value="ANGIO-ASSOCIATED MIGRATORY CELL PROTEIN"/>
    <property type="match status" value="1"/>
</dbReference>
<dbReference type="InterPro" id="IPR001680">
    <property type="entry name" value="WD40_rpt"/>
</dbReference>
<gene>
    <name evidence="4" type="ORF">GOMPHAMPRED_003070</name>
</gene>
<dbReference type="InterPro" id="IPR036322">
    <property type="entry name" value="WD40_repeat_dom_sf"/>
</dbReference>
<dbReference type="Proteomes" id="UP000664169">
    <property type="component" value="Unassembled WGS sequence"/>
</dbReference>
<evidence type="ECO:0000256" key="3">
    <source>
        <dbReference type="SAM" id="MobiDB-lite"/>
    </source>
</evidence>
<dbReference type="Gene3D" id="2.130.10.10">
    <property type="entry name" value="YVTN repeat-like/Quinoprotein amine dehydrogenase"/>
    <property type="match status" value="1"/>
</dbReference>
<proteinExistence type="predicted"/>
<keyword evidence="1" id="KW-0853">WD repeat</keyword>
<evidence type="ECO:0000256" key="1">
    <source>
        <dbReference type="ARBA" id="ARBA00022574"/>
    </source>
</evidence>
<feature type="region of interest" description="Disordered" evidence="3">
    <location>
        <begin position="1"/>
        <end position="48"/>
    </location>
</feature>
<evidence type="ECO:0000313" key="4">
    <source>
        <dbReference type="EMBL" id="CAF9905187.1"/>
    </source>
</evidence>
<sequence>MSASRPEDRPEDEDIVDEHDMLDADEAGEEIIPEDEDNPMDSDPEDATAGDDVEIQVQNDSIGHFDLHKDSIFSISAHPLNPSIVATGSGDDSVYVFSSAISSPVLPTSYESSPKGARESLQPIAHLTGHKDSVNALAFSLPDGEYLVTTGMDGKLRAHVCPAPESLAQGSYPLLAEMQEVDEITWLVACPHPSYPNTFAIGAIDGSVWVYTVDKTSSTPIQVIQAYYLHTAPTTAGAWSQSGSLLASVAEDSSLFVYDVFGDAAAANVSSTGQALISISADDQRFAVEGGLYSVAFAPSGTFLATGGAEGIIRIVGLPLITSPQAASTTAAPPQTKPRKGTGPKSKASGKQNISTSGGGGQAGQILASLQAQSDGVETLAFAPAPLTLLAAGSVDSSIALFDTSANFAVRRLIRDAHDGEALVQVAFADQKDKAAVLTSCGMDGVVRRWDTRGASNASSSSSSSGLGLIAEWKGHRGGGEGGGVLGFVVGDGRIVTAGDDSVSLVFDVDRV</sequence>
<evidence type="ECO:0000313" key="5">
    <source>
        <dbReference type="Proteomes" id="UP000664169"/>
    </source>
</evidence>
<feature type="region of interest" description="Disordered" evidence="3">
    <location>
        <begin position="326"/>
        <end position="360"/>
    </location>
</feature>
<dbReference type="InterPro" id="IPR051179">
    <property type="entry name" value="WD_repeat_multifunction"/>
</dbReference>
<protein>
    <recommendedName>
        <fullName evidence="6">WD40 repeat-like protein</fullName>
    </recommendedName>
</protein>
<keyword evidence="2" id="KW-0677">Repeat</keyword>
<dbReference type="InterPro" id="IPR015943">
    <property type="entry name" value="WD40/YVTN_repeat-like_dom_sf"/>
</dbReference>
<feature type="compositionally biased region" description="Acidic residues" evidence="3">
    <location>
        <begin position="23"/>
        <end position="48"/>
    </location>
</feature>
<keyword evidence="5" id="KW-1185">Reference proteome</keyword>
<evidence type="ECO:0000256" key="2">
    <source>
        <dbReference type="ARBA" id="ARBA00022737"/>
    </source>
</evidence>
<dbReference type="EMBL" id="CAJPDQ010000002">
    <property type="protein sequence ID" value="CAF9905187.1"/>
    <property type="molecule type" value="Genomic_DNA"/>
</dbReference>
<organism evidence="4 5">
    <name type="scientific">Gomphillus americanus</name>
    <dbReference type="NCBI Taxonomy" id="1940652"/>
    <lineage>
        <taxon>Eukaryota</taxon>
        <taxon>Fungi</taxon>
        <taxon>Dikarya</taxon>
        <taxon>Ascomycota</taxon>
        <taxon>Pezizomycotina</taxon>
        <taxon>Lecanoromycetes</taxon>
        <taxon>OSLEUM clade</taxon>
        <taxon>Ostropomycetidae</taxon>
        <taxon>Ostropales</taxon>
        <taxon>Graphidaceae</taxon>
        <taxon>Gomphilloideae</taxon>
        <taxon>Gomphillus</taxon>
    </lineage>
</organism>
<comment type="caution">
    <text evidence="4">The sequence shown here is derived from an EMBL/GenBank/DDBJ whole genome shotgun (WGS) entry which is preliminary data.</text>
</comment>